<reference evidence="8 9" key="1">
    <citation type="submission" date="2024-09" db="EMBL/GenBank/DDBJ databases">
        <authorList>
            <person name="Sun Q."/>
            <person name="Mori K."/>
        </authorList>
    </citation>
    <scope>NUCLEOTIDE SEQUENCE [LARGE SCALE GENOMIC DNA]</scope>
    <source>
        <strain evidence="8 9">CGMCC 1.9126</strain>
    </source>
</reference>
<dbReference type="Pfam" id="PF02588">
    <property type="entry name" value="YitT_membrane"/>
    <property type="match status" value="1"/>
</dbReference>
<dbReference type="InterPro" id="IPR003740">
    <property type="entry name" value="YitT"/>
</dbReference>
<evidence type="ECO:0000256" key="2">
    <source>
        <dbReference type="ARBA" id="ARBA00022475"/>
    </source>
</evidence>
<evidence type="ECO:0000259" key="7">
    <source>
        <dbReference type="Pfam" id="PF10035"/>
    </source>
</evidence>
<protein>
    <submittedName>
        <fullName evidence="8">YitT family protein</fullName>
    </submittedName>
</protein>
<dbReference type="InterPro" id="IPR051461">
    <property type="entry name" value="UPF0750_membrane"/>
</dbReference>
<evidence type="ECO:0000256" key="5">
    <source>
        <dbReference type="ARBA" id="ARBA00023136"/>
    </source>
</evidence>
<sequence>MRQAYHLFLLHVGIALVAINIHFFLAPNQFAAGGLGGLTIVMHHFFPNVSIGLLMLCFNVVLFGLGFMFLGFSFGLKTIYSSFMLSFMVWLFGEVAPMAEPLSEDKLIQLMVGVLIAALGLVIVMKEGASTGGMDLIGMILNKYFSIDIGKAVLFSDMIIVLLSIVAFGVENGLYALFGIVLRGVVIDYLIQQFSLTKEVVIISYKCDLIKNFIIENLGRSATVHEAKGAFSNEQKEVITIVLKRSEFHSLKKYINEIDKRAFISVHNMSEVVGNGFKSMV</sequence>
<dbReference type="InterPro" id="IPR015867">
    <property type="entry name" value="N-reg_PII/ATP_PRibTrfase_C"/>
</dbReference>
<evidence type="ECO:0000256" key="1">
    <source>
        <dbReference type="ARBA" id="ARBA00004651"/>
    </source>
</evidence>
<feature type="transmembrane region" description="Helical" evidence="6">
    <location>
        <begin position="45"/>
        <end position="72"/>
    </location>
</feature>
<proteinExistence type="predicted"/>
<keyword evidence="4 6" id="KW-1133">Transmembrane helix</keyword>
<evidence type="ECO:0000256" key="6">
    <source>
        <dbReference type="SAM" id="Phobius"/>
    </source>
</evidence>
<feature type="transmembrane region" description="Helical" evidence="6">
    <location>
        <begin position="108"/>
        <end position="125"/>
    </location>
</feature>
<dbReference type="RefSeq" id="WP_340903900.1">
    <property type="nucleotide sequence ID" value="NZ_JBHLUU010000118.1"/>
</dbReference>
<dbReference type="PANTHER" id="PTHR33545:SF9">
    <property type="entry name" value="UPF0750 MEMBRANE PROTEIN YITE"/>
    <property type="match status" value="1"/>
</dbReference>
<evidence type="ECO:0000256" key="4">
    <source>
        <dbReference type="ARBA" id="ARBA00022989"/>
    </source>
</evidence>
<evidence type="ECO:0000313" key="8">
    <source>
        <dbReference type="EMBL" id="MFC0477165.1"/>
    </source>
</evidence>
<feature type="domain" description="DUF2179" evidence="7">
    <location>
        <begin position="220"/>
        <end position="274"/>
    </location>
</feature>
<dbReference type="InterPro" id="IPR019264">
    <property type="entry name" value="DUF2179"/>
</dbReference>
<dbReference type="EMBL" id="JBHLUU010000118">
    <property type="protein sequence ID" value="MFC0477165.1"/>
    <property type="molecule type" value="Genomic_DNA"/>
</dbReference>
<accession>A0ABV6KV21</accession>
<dbReference type="PANTHER" id="PTHR33545">
    <property type="entry name" value="UPF0750 MEMBRANE PROTEIN YITT-RELATED"/>
    <property type="match status" value="1"/>
</dbReference>
<keyword evidence="9" id="KW-1185">Reference proteome</keyword>
<keyword evidence="5 6" id="KW-0472">Membrane</keyword>
<dbReference type="Proteomes" id="UP001589738">
    <property type="component" value="Unassembled WGS sequence"/>
</dbReference>
<evidence type="ECO:0000256" key="3">
    <source>
        <dbReference type="ARBA" id="ARBA00022692"/>
    </source>
</evidence>
<keyword evidence="3 6" id="KW-0812">Transmembrane</keyword>
<dbReference type="Pfam" id="PF10035">
    <property type="entry name" value="DUF2179"/>
    <property type="match status" value="1"/>
</dbReference>
<comment type="caution">
    <text evidence="8">The sequence shown here is derived from an EMBL/GenBank/DDBJ whole genome shotgun (WGS) entry which is preliminary data.</text>
</comment>
<dbReference type="Gene3D" id="3.30.70.120">
    <property type="match status" value="1"/>
</dbReference>
<gene>
    <name evidence="8" type="ORF">ACFFHF_18345</name>
</gene>
<comment type="subcellular location">
    <subcellularLocation>
        <location evidence="1">Cell membrane</location>
        <topology evidence="1">Multi-pass membrane protein</topology>
    </subcellularLocation>
</comment>
<evidence type="ECO:0000313" key="9">
    <source>
        <dbReference type="Proteomes" id="UP001589738"/>
    </source>
</evidence>
<feature type="transmembrane region" description="Helical" evidence="6">
    <location>
        <begin position="79"/>
        <end position="96"/>
    </location>
</feature>
<dbReference type="CDD" id="cd16380">
    <property type="entry name" value="YitT_C"/>
    <property type="match status" value="1"/>
</dbReference>
<keyword evidence="2" id="KW-1003">Cell membrane</keyword>
<organism evidence="8 9">
    <name type="scientific">Robertmurraya beringensis</name>
    <dbReference type="NCBI Taxonomy" id="641660"/>
    <lineage>
        <taxon>Bacteria</taxon>
        <taxon>Bacillati</taxon>
        <taxon>Bacillota</taxon>
        <taxon>Bacilli</taxon>
        <taxon>Bacillales</taxon>
        <taxon>Bacillaceae</taxon>
        <taxon>Robertmurraya</taxon>
    </lineage>
</organism>
<name>A0ABV6KV21_9BACI</name>
<feature type="transmembrane region" description="Helical" evidence="6">
    <location>
        <begin position="7"/>
        <end position="25"/>
    </location>
</feature>
<dbReference type="PIRSF" id="PIRSF006483">
    <property type="entry name" value="Membrane_protein_YitT"/>
    <property type="match status" value="1"/>
</dbReference>